<name>A0A5Q3QES0_9PSEU</name>
<keyword evidence="1 4" id="KW-0808">Transferase</keyword>
<gene>
    <name evidence="4" type="ORF">GIY23_10825</name>
</gene>
<dbReference type="Pfam" id="PF00583">
    <property type="entry name" value="Acetyltransf_1"/>
    <property type="match status" value="1"/>
</dbReference>
<reference evidence="5" key="1">
    <citation type="submission" date="2019-11" db="EMBL/GenBank/DDBJ databases">
        <title>The complete genome sequence of Saccharopolyspora sp. E2A.</title>
        <authorList>
            <person name="Zhang G."/>
        </authorList>
    </citation>
    <scope>NUCLEOTIDE SEQUENCE [LARGE SCALE GENOMIC DNA]</scope>
    <source>
        <strain evidence="5">E2A</strain>
    </source>
</reference>
<evidence type="ECO:0000313" key="5">
    <source>
        <dbReference type="Proteomes" id="UP000371041"/>
    </source>
</evidence>
<dbReference type="InterPro" id="IPR000182">
    <property type="entry name" value="GNAT_dom"/>
</dbReference>
<proteinExistence type="predicted"/>
<dbReference type="Proteomes" id="UP000371041">
    <property type="component" value="Chromosome"/>
</dbReference>
<accession>A0A5Q3QES0</accession>
<dbReference type="KEGG" id="sace:GIY23_10825"/>
<dbReference type="PROSITE" id="PS51186">
    <property type="entry name" value="GNAT"/>
    <property type="match status" value="1"/>
</dbReference>
<dbReference type="Gene3D" id="3.40.630.30">
    <property type="match status" value="1"/>
</dbReference>
<dbReference type="RefSeq" id="WP_154076542.1">
    <property type="nucleotide sequence ID" value="NZ_CP045929.1"/>
</dbReference>
<feature type="domain" description="N-acetyltransferase" evidence="3">
    <location>
        <begin position="3"/>
        <end position="152"/>
    </location>
</feature>
<dbReference type="InterPro" id="IPR016181">
    <property type="entry name" value="Acyl_CoA_acyltransferase"/>
</dbReference>
<evidence type="ECO:0000313" key="4">
    <source>
        <dbReference type="EMBL" id="QGK69949.1"/>
    </source>
</evidence>
<evidence type="ECO:0000256" key="1">
    <source>
        <dbReference type="ARBA" id="ARBA00022679"/>
    </source>
</evidence>
<dbReference type="SUPFAM" id="SSF55729">
    <property type="entry name" value="Acyl-CoA N-acyltransferases (Nat)"/>
    <property type="match status" value="1"/>
</dbReference>
<organism evidence="4 5">
    <name type="scientific">Allosaccharopolyspora coralli</name>
    <dbReference type="NCBI Taxonomy" id="2665642"/>
    <lineage>
        <taxon>Bacteria</taxon>
        <taxon>Bacillati</taxon>
        <taxon>Actinomycetota</taxon>
        <taxon>Actinomycetes</taxon>
        <taxon>Pseudonocardiales</taxon>
        <taxon>Pseudonocardiaceae</taxon>
        <taxon>Allosaccharopolyspora</taxon>
    </lineage>
</organism>
<dbReference type="GO" id="GO:0016747">
    <property type="term" value="F:acyltransferase activity, transferring groups other than amino-acyl groups"/>
    <property type="evidence" value="ECO:0007669"/>
    <property type="project" value="InterPro"/>
</dbReference>
<dbReference type="EMBL" id="CP045929">
    <property type="protein sequence ID" value="QGK69949.1"/>
    <property type="molecule type" value="Genomic_DNA"/>
</dbReference>
<keyword evidence="2" id="KW-0012">Acyltransferase</keyword>
<dbReference type="PANTHER" id="PTHR43800">
    <property type="entry name" value="PEPTIDYL-LYSINE N-ACETYLTRANSFERASE YJAB"/>
    <property type="match status" value="1"/>
</dbReference>
<protein>
    <submittedName>
        <fullName evidence="4">GNAT family N-acetyltransferase</fullName>
    </submittedName>
</protein>
<sequence length="152" mass="16306">MSATVQPAQHRDADALTRIVRTSAAYAGGYQAMVADDTITTRYLEANRVRVARTDAGGIAGFTGVLVPGRGEPGEWELDYLFVADDVQGHGIGSLLLDDLCTEARAADVSRVHIVSHPPAEAFYLRYGARRVGTVPGGGSITWQRPHLLLDC</sequence>
<keyword evidence="5" id="KW-1185">Reference proteome</keyword>
<evidence type="ECO:0000259" key="3">
    <source>
        <dbReference type="PROSITE" id="PS51186"/>
    </source>
</evidence>
<evidence type="ECO:0000256" key="2">
    <source>
        <dbReference type="ARBA" id="ARBA00023315"/>
    </source>
</evidence>
<dbReference type="AlphaFoldDB" id="A0A5Q3QES0"/>
<dbReference type="PANTHER" id="PTHR43800:SF1">
    <property type="entry name" value="PEPTIDYL-LYSINE N-ACETYLTRANSFERASE YJAB"/>
    <property type="match status" value="1"/>
</dbReference>
<dbReference type="CDD" id="cd04301">
    <property type="entry name" value="NAT_SF"/>
    <property type="match status" value="1"/>
</dbReference>